<dbReference type="AlphaFoldDB" id="L0HC33"/>
<dbReference type="KEGG" id="mfo:Metfor_0286"/>
<keyword evidence="2" id="KW-1185">Reference proteome</keyword>
<dbReference type="InParanoid" id="L0HC33"/>
<proteinExistence type="predicted"/>
<gene>
    <name evidence="1" type="ordered locus">Metfor_0286</name>
</gene>
<name>L0HC33_METFS</name>
<reference evidence="2" key="1">
    <citation type="submission" date="2011-12" db="EMBL/GenBank/DDBJ databases">
        <title>Complete sequence of Methanoregula formicicum SMSP.</title>
        <authorList>
            <person name="Lucas S."/>
            <person name="Han J."/>
            <person name="Lapidus A."/>
            <person name="Cheng J.-F."/>
            <person name="Goodwin L."/>
            <person name="Pitluck S."/>
            <person name="Peters L."/>
            <person name="Ovchinnikova G."/>
            <person name="Teshima H."/>
            <person name="Detter J.C."/>
            <person name="Han C."/>
            <person name="Tapia R."/>
            <person name="Land M."/>
            <person name="Hauser L."/>
            <person name="Kyrpides N."/>
            <person name="Ivanova N."/>
            <person name="Pagani I."/>
            <person name="Imachi H."/>
            <person name="Tamaki H."/>
            <person name="Sekiguchi Y."/>
            <person name="Kamagata Y."/>
            <person name="Cadillo-Quiroz H."/>
            <person name="Zinder S."/>
            <person name="Liu W.-T."/>
            <person name="Woyke T."/>
        </authorList>
    </citation>
    <scope>NUCLEOTIDE SEQUENCE [LARGE SCALE GENOMIC DNA]</scope>
    <source>
        <strain evidence="2">DSM 22288 / NBRC 105244 / SMSP</strain>
    </source>
</reference>
<dbReference type="Proteomes" id="UP000010824">
    <property type="component" value="Chromosome"/>
</dbReference>
<evidence type="ECO:0000313" key="1">
    <source>
        <dbReference type="EMBL" id="AGB01366.1"/>
    </source>
</evidence>
<protein>
    <submittedName>
        <fullName evidence="1">Uncharacterized protein</fullName>
    </submittedName>
</protein>
<reference evidence="1 2" key="2">
    <citation type="journal article" date="2014" name="Genome Announc.">
        <title>Complete Genome Sequence of Methanoregula formicica SMSPT, a Mesophilic Hydrogenotrophic Methanogen Isolated from a Methanogenic Upflow Anaerobic Sludge Blanket Reactor.</title>
        <authorList>
            <person name="Yamamoto K."/>
            <person name="Tamaki H."/>
            <person name="Cadillo-Quiroz H."/>
            <person name="Imachi H."/>
            <person name="Kyrpides N."/>
            <person name="Woyke T."/>
            <person name="Goodwin L."/>
            <person name="Zinder S.H."/>
            <person name="Kamagata Y."/>
            <person name="Liu W.T."/>
        </authorList>
    </citation>
    <scope>NUCLEOTIDE SEQUENCE [LARGE SCALE GENOMIC DNA]</scope>
    <source>
        <strain evidence="2">DSM 22288 / NBRC 105244 / SMSP</strain>
    </source>
</reference>
<dbReference type="HOGENOM" id="CLU_670158_0_0_2"/>
<dbReference type="EMBL" id="CP003167">
    <property type="protein sequence ID" value="AGB01366.1"/>
    <property type="molecule type" value="Genomic_DNA"/>
</dbReference>
<evidence type="ECO:0000313" key="2">
    <source>
        <dbReference type="Proteomes" id="UP000010824"/>
    </source>
</evidence>
<sequence>MIRGVREFVLSNPLRNYERHAGHFSSAVSLARALAFLDVAHSTRSLSEIKERVWNVTPTTSQRASFNTSLRDTVIPHLINDGLIQLDASGQRILQVMPYPISSKLYVFNNFLNNAKLFEEQQNHFDIINRVQDFPELTDTLEANSPRRYLFSRDYNALESVDVIRSHSISGRTFTFAKSYITGDKSLDTWKTVLDTTDVVRVGLRDLLVLQGECGGFITQNEIAEATGKNHRLVNRLIRHMDNMGLAQKTRTLQMEDALSRPTSGTLLNMNYYEYNNAAATLCLVRSVPESIGILVKLEKQGTLTEEELIDEYEIPVVQQVRNTLDLIGLISKDAQSEGIIQIAPNKNGKEFLSDVLTVAAKSRKVTDPEYDIKNKLASMFEKIDEQKLEREAIQVKLDFFNAEAEELRK</sequence>
<accession>L0HC33</accession>
<organism evidence="1 2">
    <name type="scientific">Methanoregula formicica (strain DSM 22288 / NBRC 105244 / SMSP)</name>
    <dbReference type="NCBI Taxonomy" id="593750"/>
    <lineage>
        <taxon>Archaea</taxon>
        <taxon>Methanobacteriati</taxon>
        <taxon>Methanobacteriota</taxon>
        <taxon>Stenosarchaea group</taxon>
        <taxon>Methanomicrobia</taxon>
        <taxon>Methanomicrobiales</taxon>
        <taxon>Methanoregulaceae</taxon>
        <taxon>Methanoregula</taxon>
    </lineage>
</organism>